<evidence type="ECO:0000256" key="1">
    <source>
        <dbReference type="ARBA" id="ARBA00005187"/>
    </source>
</evidence>
<keyword evidence="7 9" id="KW-0315">Glutamine amidotransferase</keyword>
<protein>
    <recommendedName>
        <fullName evidence="3">asparagine synthase (glutamine-hydrolyzing)</fullName>
        <ecNumber evidence="3">6.3.5.4</ecNumber>
    </recommendedName>
</protein>
<dbReference type="Pfam" id="PF00733">
    <property type="entry name" value="Asn_synthase"/>
    <property type="match status" value="1"/>
</dbReference>
<evidence type="ECO:0000256" key="4">
    <source>
        <dbReference type="ARBA" id="ARBA00022741"/>
    </source>
</evidence>
<dbReference type="InterPro" id="IPR051786">
    <property type="entry name" value="ASN_synthetase/amidase"/>
</dbReference>
<dbReference type="Gene3D" id="3.40.50.620">
    <property type="entry name" value="HUPs"/>
    <property type="match status" value="1"/>
</dbReference>
<feature type="site" description="Important for beta-aspartyl-AMP intermediate formation" evidence="11">
    <location>
        <position position="359"/>
    </location>
</feature>
<evidence type="ECO:0000259" key="12">
    <source>
        <dbReference type="PROSITE" id="PS51278"/>
    </source>
</evidence>
<evidence type="ECO:0000313" key="15">
    <source>
        <dbReference type="Proteomes" id="UP000320239"/>
    </source>
</evidence>
<dbReference type="SUPFAM" id="SSF56235">
    <property type="entry name" value="N-terminal nucleophile aminohydrolases (Ntn hydrolases)"/>
    <property type="match status" value="1"/>
</dbReference>
<dbReference type="AlphaFoldDB" id="A0A1B1ESN5"/>
<dbReference type="SUPFAM" id="SSF52402">
    <property type="entry name" value="Adenine nucleotide alpha hydrolases-like"/>
    <property type="match status" value="1"/>
</dbReference>
<feature type="binding site" evidence="10">
    <location>
        <position position="258"/>
    </location>
    <ligand>
        <name>ATP</name>
        <dbReference type="ChEBI" id="CHEBI:30616"/>
    </ligand>
</feature>
<name>A0A1B1ESN5_ACTTI</name>
<dbReference type="GO" id="GO:0004066">
    <property type="term" value="F:asparagine synthase (glutamine-hydrolyzing) activity"/>
    <property type="evidence" value="ECO:0007669"/>
    <property type="project" value="UniProtKB-EC"/>
</dbReference>
<keyword evidence="5 10" id="KW-0067">ATP-binding</keyword>
<feature type="binding site" evidence="10">
    <location>
        <position position="285"/>
    </location>
    <ligand>
        <name>ATP</name>
        <dbReference type="ChEBI" id="CHEBI:30616"/>
    </ligand>
</feature>
<dbReference type="NCBIfam" id="TIGR01536">
    <property type="entry name" value="asn_synth_AEB"/>
    <property type="match status" value="1"/>
</dbReference>
<dbReference type="PANTHER" id="PTHR43284">
    <property type="entry name" value="ASPARAGINE SYNTHETASE (GLUTAMINE-HYDROLYZING)"/>
    <property type="match status" value="1"/>
</dbReference>
<evidence type="ECO:0000256" key="2">
    <source>
        <dbReference type="ARBA" id="ARBA00005752"/>
    </source>
</evidence>
<feature type="domain" description="Glutamine amidotransferase type-2" evidence="12">
    <location>
        <begin position="2"/>
        <end position="210"/>
    </location>
</feature>
<proteinExistence type="inferred from homology"/>
<keyword evidence="6 9" id="KW-0061">Asparagine biosynthesis</keyword>
<gene>
    <name evidence="13" type="primary">tchmH5</name>
    <name evidence="14" type="ORF">FHX34_104991</name>
</gene>
<feature type="active site" description="For GATase activity" evidence="9">
    <location>
        <position position="2"/>
    </location>
</feature>
<dbReference type="InterPro" id="IPR006426">
    <property type="entry name" value="Asn_synth_AEB"/>
</dbReference>
<keyword evidence="4 10" id="KW-0547">Nucleotide-binding</keyword>
<dbReference type="InterPro" id="IPR029055">
    <property type="entry name" value="Ntn_hydrolases_N"/>
</dbReference>
<dbReference type="InterPro" id="IPR033738">
    <property type="entry name" value="AsnB_N"/>
</dbReference>
<evidence type="ECO:0000256" key="8">
    <source>
        <dbReference type="ARBA" id="ARBA00048741"/>
    </source>
</evidence>
<dbReference type="Proteomes" id="UP000320239">
    <property type="component" value="Unassembled WGS sequence"/>
</dbReference>
<evidence type="ECO:0000256" key="10">
    <source>
        <dbReference type="PIRSR" id="PIRSR001589-2"/>
    </source>
</evidence>
<dbReference type="GO" id="GO:0005524">
    <property type="term" value="F:ATP binding"/>
    <property type="evidence" value="ECO:0007669"/>
    <property type="project" value="UniProtKB-KW"/>
</dbReference>
<dbReference type="InterPro" id="IPR001962">
    <property type="entry name" value="Asn_synthase"/>
</dbReference>
<comment type="catalytic activity">
    <reaction evidence="8">
        <text>L-aspartate + L-glutamine + ATP + H2O = L-asparagine + L-glutamate + AMP + diphosphate + H(+)</text>
        <dbReference type="Rhea" id="RHEA:12228"/>
        <dbReference type="ChEBI" id="CHEBI:15377"/>
        <dbReference type="ChEBI" id="CHEBI:15378"/>
        <dbReference type="ChEBI" id="CHEBI:29985"/>
        <dbReference type="ChEBI" id="CHEBI:29991"/>
        <dbReference type="ChEBI" id="CHEBI:30616"/>
        <dbReference type="ChEBI" id="CHEBI:33019"/>
        <dbReference type="ChEBI" id="CHEBI:58048"/>
        <dbReference type="ChEBI" id="CHEBI:58359"/>
        <dbReference type="ChEBI" id="CHEBI:456215"/>
        <dbReference type="EC" id="6.3.5.4"/>
    </reaction>
</comment>
<evidence type="ECO:0000256" key="6">
    <source>
        <dbReference type="ARBA" id="ARBA00022888"/>
    </source>
</evidence>
<dbReference type="InterPro" id="IPR014729">
    <property type="entry name" value="Rossmann-like_a/b/a_fold"/>
</dbReference>
<evidence type="ECO:0000313" key="13">
    <source>
        <dbReference type="EMBL" id="ANQ31716.1"/>
    </source>
</evidence>
<evidence type="ECO:0000313" key="14">
    <source>
        <dbReference type="EMBL" id="TWG14685.1"/>
    </source>
</evidence>
<accession>A0A1B1ESN5</accession>
<dbReference type="OrthoDB" id="9763290at2"/>
<dbReference type="EMBL" id="KU726098">
    <property type="protein sequence ID" value="ANQ31716.1"/>
    <property type="molecule type" value="Genomic_DNA"/>
</dbReference>
<comment type="pathway">
    <text evidence="1">Amino-acid biosynthesis; L-asparagine biosynthesis; L-asparagine from L-aspartate (L-Gln route): step 1/1.</text>
</comment>
<dbReference type="CDD" id="cd00712">
    <property type="entry name" value="AsnB"/>
    <property type="match status" value="1"/>
</dbReference>
<dbReference type="InterPro" id="IPR017932">
    <property type="entry name" value="GATase_2_dom"/>
</dbReference>
<comment type="similarity">
    <text evidence="2">Belongs to the asparagine synthetase family.</text>
</comment>
<dbReference type="GO" id="GO:0006529">
    <property type="term" value="P:asparagine biosynthetic process"/>
    <property type="evidence" value="ECO:0007669"/>
    <property type="project" value="UniProtKB-KW"/>
</dbReference>
<dbReference type="PIRSF" id="PIRSF001589">
    <property type="entry name" value="Asn_synthetase_glu-h"/>
    <property type="match status" value="1"/>
</dbReference>
<evidence type="ECO:0000256" key="9">
    <source>
        <dbReference type="PIRSR" id="PIRSR001589-1"/>
    </source>
</evidence>
<keyword evidence="9" id="KW-0028">Amino-acid biosynthesis</keyword>
<evidence type="ECO:0000256" key="3">
    <source>
        <dbReference type="ARBA" id="ARBA00012737"/>
    </source>
</evidence>
<organism evidence="13">
    <name type="scientific">Actinoplanes teichomyceticus</name>
    <dbReference type="NCBI Taxonomy" id="1867"/>
    <lineage>
        <taxon>Bacteria</taxon>
        <taxon>Bacillati</taxon>
        <taxon>Actinomycetota</taxon>
        <taxon>Actinomycetes</taxon>
        <taxon>Micromonosporales</taxon>
        <taxon>Micromonosporaceae</taxon>
        <taxon>Actinoplanes</taxon>
    </lineage>
</organism>
<dbReference type="Gene3D" id="3.60.20.10">
    <property type="entry name" value="Glutamine Phosphoribosylpyrophosphate, subunit 1, domain 1"/>
    <property type="match status" value="1"/>
</dbReference>
<sequence length="639" mass="69231">MCGIAGWATPDDPDPEVVAAMLAALAHRGPDGEGRHVGAGIALGMRRLAIVDVAGGAQPVFSEDGTVVAVLNGEIYNHGRLRADLLARGHRLASGSDSECLVHLYEEHGDDLVRHLHGMFAFAIWDAPARRLLLGRDRVGKKPLFWRPAAGGVQFASELKAFLADPRFPRAVDPAAVDGFLTCAYVPGPGSIWRDVRRVEPGTVLSWQAGAIRGHRYHTPPLAPVAVAGFDEAAAELRERLTEATRLRLIGERPIGVLLSGGLDSSAVLAAVARQHAGPVPTFTIGFEDAATDERRFARAAARHYGADHHEWVLGPDVVDLLDDLGRQFDEPFADSSAIATFYLARMAARHVTVVLNGDGGDECFGGYDRYGAMVGGSRVTLPGPAGALAVRLGGALARSAGGARLRRAGRLLELAGRPPADRYAALMSVFEPARLARLYTAEFARLVGAADPVRHLREAWAQAAGQSLIDRMLTVDQRTYLAGDLLPKMDLATMAHGVEARSPFLDQDLMAWAARLPAGYKVAGGSGKRLLKHAMRDWLPAELIDRPKAGFGVPMDDWLRGRLRPLAWDLLTDRTARQRGVFRPQQVRRLLAELDDGQRHGRRIWAMVQLESWYRRFADRPPALSVPGTDLGGQRCSP</sequence>
<dbReference type="Pfam" id="PF13537">
    <property type="entry name" value="GATase_7"/>
    <property type="match status" value="1"/>
</dbReference>
<dbReference type="CDD" id="cd01991">
    <property type="entry name" value="Asn_synthase_B_C"/>
    <property type="match status" value="1"/>
</dbReference>
<reference evidence="14 15" key="2">
    <citation type="submission" date="2019-06" db="EMBL/GenBank/DDBJ databases">
        <title>Sequencing the genomes of 1000 actinobacteria strains.</title>
        <authorList>
            <person name="Klenk H.-P."/>
        </authorList>
    </citation>
    <scope>NUCLEOTIDE SEQUENCE [LARGE SCALE GENOMIC DNA]</scope>
    <source>
        <strain evidence="14 15">DSM 43866</strain>
    </source>
</reference>
<dbReference type="PANTHER" id="PTHR43284:SF1">
    <property type="entry name" value="ASPARAGINE SYNTHETASE"/>
    <property type="match status" value="1"/>
</dbReference>
<dbReference type="EMBL" id="VIWY01000004">
    <property type="protein sequence ID" value="TWG14685.1"/>
    <property type="molecule type" value="Genomic_DNA"/>
</dbReference>
<evidence type="ECO:0000256" key="7">
    <source>
        <dbReference type="ARBA" id="ARBA00022962"/>
    </source>
</evidence>
<feature type="binding site" evidence="10">
    <location>
        <position position="97"/>
    </location>
    <ligand>
        <name>L-glutamine</name>
        <dbReference type="ChEBI" id="CHEBI:58359"/>
    </ligand>
</feature>
<dbReference type="RefSeq" id="WP_122980614.1">
    <property type="nucleotide sequence ID" value="NZ_BOMX01000004.1"/>
</dbReference>
<dbReference type="GO" id="GO:0005829">
    <property type="term" value="C:cytosol"/>
    <property type="evidence" value="ECO:0007669"/>
    <property type="project" value="TreeGrafter"/>
</dbReference>
<evidence type="ECO:0000256" key="11">
    <source>
        <dbReference type="PIRSR" id="PIRSR001589-3"/>
    </source>
</evidence>
<keyword evidence="15" id="KW-1185">Reference proteome</keyword>
<dbReference type="PROSITE" id="PS51278">
    <property type="entry name" value="GATASE_TYPE_2"/>
    <property type="match status" value="1"/>
</dbReference>
<reference evidence="13" key="1">
    <citation type="journal article" date="2016" name="Appl. Microbiol. Biotechnol.">
        <title>A gene cluster for the biosynthesis of moenomycin family antibiotics in the genome of teicoplanin producer Actinoplanes teichomyceticus.</title>
        <authorList>
            <person name="Horbal L."/>
            <person name="Ostash B."/>
            <person name="Luzhetskyy A."/>
            <person name="Walker S."/>
            <person name="Kalinowski J."/>
            <person name="Fedorenko V."/>
        </authorList>
    </citation>
    <scope>NUCLEOTIDE SEQUENCE</scope>
    <source>
        <strain evidence="13">NRRL-B16726</strain>
    </source>
</reference>
<evidence type="ECO:0000256" key="5">
    <source>
        <dbReference type="ARBA" id="ARBA00022840"/>
    </source>
</evidence>
<dbReference type="EC" id="6.3.5.4" evidence="3"/>